<dbReference type="SUPFAM" id="SSF55781">
    <property type="entry name" value="GAF domain-like"/>
    <property type="match status" value="4"/>
</dbReference>
<dbReference type="InterPro" id="IPR029016">
    <property type="entry name" value="GAF-like_dom_sf"/>
</dbReference>
<dbReference type="InterPro" id="IPR013767">
    <property type="entry name" value="PAS_fold"/>
</dbReference>
<feature type="domain" description="PAS" evidence="11">
    <location>
        <begin position="860"/>
        <end position="930"/>
    </location>
</feature>
<feature type="domain" description="PAC" evidence="12">
    <location>
        <begin position="932"/>
        <end position="984"/>
    </location>
</feature>
<dbReference type="InterPro" id="IPR003661">
    <property type="entry name" value="HisK_dim/P_dom"/>
</dbReference>
<dbReference type="CDD" id="cd00082">
    <property type="entry name" value="HisKA"/>
    <property type="match status" value="1"/>
</dbReference>
<dbReference type="InterPro" id="IPR000014">
    <property type="entry name" value="PAS"/>
</dbReference>
<dbReference type="Gene3D" id="3.30.565.10">
    <property type="entry name" value="Histidine kinase-like ATPase, C-terminal domain"/>
    <property type="match status" value="1"/>
</dbReference>
<dbReference type="InterPro" id="IPR003018">
    <property type="entry name" value="GAF"/>
</dbReference>
<dbReference type="InterPro" id="IPR001610">
    <property type="entry name" value="PAC"/>
</dbReference>
<feature type="domain" description="PAC" evidence="12">
    <location>
        <begin position="347"/>
        <end position="401"/>
    </location>
</feature>
<sequence length="1404" mass="155371">MSAPSKPPSYPSPRKLLLVLAALTPVVMAAAYFADWVVDFFKVPYPYDEFLEGLMLSGILIAPLFFLLFARYFRKLEAAHLHQRQSDLHRETELRQANRSLRILSECNQILVHARTEEDLLTGMCRTIVEIGNYRMAWIGWAEDDPDKTVRPAAAWGDHTDLIGRTRISWGPDESGRGPTGRAIRGRTVITIADASQDSSPGPWLDNARTAGFASSLAAPLLDEQGDVFGALTLHAGQPHGFTASDAEMFRELAADIAFGLRSLRTERERRRQFEENRKLAQAVEQSASGILITDPNGIIEYVNPAFTRTTGYTLDELKGKTPRVLKSGKHPPAMYEKLWKTILAGETYQGQFINKKKDGGEYISGVSMAPVLDEGGTITHFVGVQEDITEFMESQRQLERYTTRLQRLLQLDRDISASLDLDEVFRLVVGSAADLLQIDDVTLFIMDESGELCLRAWHGEWGTSLTRRRFPVGVGLVGRAALHGKPVYVPEVAERPDFGNKEKAREYGLRSYLGVPLQVQGRMIGVLNYLCKEVREYTQEDIDLLSLLGSHAAAAIEKAGLHQEVRANLDFLQSILASSVDAIVVFDFENRVKSWNRAAEAMFGYTAEEAIGKTTDETIMVEEDKAARDKAVVEVMAGAQHVRETVRRRKDGSLVPVRLTSSPVRDAGGKVVARTVIFQDLTQQKIAEREREAYIERLKALNGLIAQISSGTDLDEVFRLVVRVTADFLGVDFAVLFTVENGELAYRADHGGWLKLRKSAGVRPGTEAHEVFRTGKPLYAEDMAQVPGWEPHPWIAEQGIKSFLGIPLKIGERVAGVLATLCRGVRKFSSEDIDLLSLLGNHAAIAIEKASLLLNSQKGLDFLRSVLHASSDPVMVADLKDRTLFWNRAAEELFGYTAEEINEKGVRALLPSEDRAAKGEFIGRVMGGNRVDHEGYRRRKDGTLVPVRITGSPIQDPAGNVVARTVIFRDLTEQKKAEQEREAYIERLKTLNTLIAQISSSLKLDEVLDFVVRSAAELLNISCIILFVIEEGFLVAKAEVGGFYSARERSRFPVESGSGGVVARRGEPYYVRDVAEAPEFIFKDEAKEHGIGSYLGVPLKVGGKVIGVISCLNKGVREFTQEEINLAAALASGAATAIANAQTHAQLQDAFRKLQQSQAMLIRAEKLSSIGTLTAGAAHEILNPANIIGLHAQRLMWENEEGTSPHQSAQVILRNVERISRICDDLRRFSRDEAAKEEPFDPDDALRQCIRPLEPEFRLASVEVSYRLAGEASLVLGEKSQIQQVFFNLLRNAMDAMPEGGTLTVASREAAEDERKWWETRVSDTGTGIPPEHLSRIFDPFFTTKPEDKGTGLGLSVSYGIVESHGGRIWAENNPDKGATFIVRLPVKEKENGEAASAHPDRG</sequence>
<keyword evidence="7" id="KW-0067">ATP-binding</keyword>
<keyword evidence="4" id="KW-0808">Transferase</keyword>
<evidence type="ECO:0000256" key="8">
    <source>
        <dbReference type="ARBA" id="ARBA00023012"/>
    </source>
</evidence>
<keyword evidence="8" id="KW-0902">Two-component regulatory system</keyword>
<feature type="domain" description="PAS" evidence="11">
    <location>
        <begin position="569"/>
        <end position="640"/>
    </location>
</feature>
<name>A0A932MRY8_UNCTE</name>
<keyword evidence="6" id="KW-0418">Kinase</keyword>
<dbReference type="InterPro" id="IPR036890">
    <property type="entry name" value="HATPase_C_sf"/>
</dbReference>
<evidence type="ECO:0000256" key="5">
    <source>
        <dbReference type="ARBA" id="ARBA00022741"/>
    </source>
</evidence>
<dbReference type="PROSITE" id="PS50113">
    <property type="entry name" value="PAC"/>
    <property type="match status" value="3"/>
</dbReference>
<dbReference type="Pfam" id="PF08448">
    <property type="entry name" value="PAS_4"/>
    <property type="match status" value="1"/>
</dbReference>
<dbReference type="Gene3D" id="1.10.287.130">
    <property type="match status" value="1"/>
</dbReference>
<dbReference type="SUPFAM" id="SSF47384">
    <property type="entry name" value="Homodimeric domain of signal transducing histidine kinase"/>
    <property type="match status" value="1"/>
</dbReference>
<protein>
    <recommendedName>
        <fullName evidence="2">histidine kinase</fullName>
        <ecNumber evidence="2">2.7.13.3</ecNumber>
    </recommendedName>
</protein>
<dbReference type="PRINTS" id="PR00344">
    <property type="entry name" value="BCTRLSENSOR"/>
</dbReference>
<dbReference type="SMART" id="SM00387">
    <property type="entry name" value="HATPase_c"/>
    <property type="match status" value="1"/>
</dbReference>
<evidence type="ECO:0000256" key="1">
    <source>
        <dbReference type="ARBA" id="ARBA00000085"/>
    </source>
</evidence>
<dbReference type="Pfam" id="PF13426">
    <property type="entry name" value="PAS_9"/>
    <property type="match status" value="1"/>
</dbReference>
<dbReference type="GO" id="GO:0000155">
    <property type="term" value="F:phosphorelay sensor kinase activity"/>
    <property type="evidence" value="ECO:0007669"/>
    <property type="project" value="InterPro"/>
</dbReference>
<evidence type="ECO:0000256" key="9">
    <source>
        <dbReference type="SAM" id="Phobius"/>
    </source>
</evidence>
<evidence type="ECO:0000259" key="12">
    <source>
        <dbReference type="PROSITE" id="PS50113"/>
    </source>
</evidence>
<dbReference type="CDD" id="cd00130">
    <property type="entry name" value="PAS"/>
    <property type="match status" value="3"/>
</dbReference>
<dbReference type="Gene3D" id="3.30.450.40">
    <property type="match status" value="4"/>
</dbReference>
<evidence type="ECO:0000256" key="4">
    <source>
        <dbReference type="ARBA" id="ARBA00022679"/>
    </source>
</evidence>
<feature type="domain" description="Histidine kinase" evidence="10">
    <location>
        <begin position="1177"/>
        <end position="1390"/>
    </location>
</feature>
<dbReference type="NCBIfam" id="TIGR00229">
    <property type="entry name" value="sensory_box"/>
    <property type="match status" value="3"/>
</dbReference>
<feature type="transmembrane region" description="Helical" evidence="9">
    <location>
        <begin position="53"/>
        <end position="73"/>
    </location>
</feature>
<gene>
    <name evidence="13" type="ORF">HYZ11_17925</name>
</gene>
<dbReference type="InterPro" id="IPR004358">
    <property type="entry name" value="Sig_transdc_His_kin-like_C"/>
</dbReference>
<dbReference type="EC" id="2.7.13.3" evidence="2"/>
<feature type="domain" description="PAC" evidence="12">
    <location>
        <begin position="641"/>
        <end position="694"/>
    </location>
</feature>
<evidence type="ECO:0000256" key="6">
    <source>
        <dbReference type="ARBA" id="ARBA00022777"/>
    </source>
</evidence>
<keyword evidence="3" id="KW-0597">Phosphoprotein</keyword>
<evidence type="ECO:0000256" key="7">
    <source>
        <dbReference type="ARBA" id="ARBA00022840"/>
    </source>
</evidence>
<dbReference type="PANTHER" id="PTHR43065:SF10">
    <property type="entry name" value="PEROXIDE STRESS-ACTIVATED HISTIDINE KINASE MAK3"/>
    <property type="match status" value="1"/>
</dbReference>
<dbReference type="GO" id="GO:0006355">
    <property type="term" value="P:regulation of DNA-templated transcription"/>
    <property type="evidence" value="ECO:0007669"/>
    <property type="project" value="InterPro"/>
</dbReference>
<keyword evidence="9" id="KW-0812">Transmembrane</keyword>
<evidence type="ECO:0000313" key="14">
    <source>
        <dbReference type="Proteomes" id="UP000782312"/>
    </source>
</evidence>
<evidence type="ECO:0000256" key="2">
    <source>
        <dbReference type="ARBA" id="ARBA00012438"/>
    </source>
</evidence>
<dbReference type="InterPro" id="IPR005467">
    <property type="entry name" value="His_kinase_dom"/>
</dbReference>
<dbReference type="InterPro" id="IPR035965">
    <property type="entry name" value="PAS-like_dom_sf"/>
</dbReference>
<dbReference type="Pfam" id="PF00989">
    <property type="entry name" value="PAS"/>
    <property type="match status" value="1"/>
</dbReference>
<dbReference type="PANTHER" id="PTHR43065">
    <property type="entry name" value="SENSOR HISTIDINE KINASE"/>
    <property type="match status" value="1"/>
</dbReference>
<dbReference type="SMART" id="SM00086">
    <property type="entry name" value="PAC"/>
    <property type="match status" value="3"/>
</dbReference>
<keyword evidence="9" id="KW-1133">Transmembrane helix</keyword>
<dbReference type="EMBL" id="JACPUR010000041">
    <property type="protein sequence ID" value="MBI3129491.1"/>
    <property type="molecule type" value="Genomic_DNA"/>
</dbReference>
<dbReference type="Pfam" id="PF02518">
    <property type="entry name" value="HATPase_c"/>
    <property type="match status" value="1"/>
</dbReference>
<accession>A0A932MRY8</accession>
<dbReference type="PROSITE" id="PS50109">
    <property type="entry name" value="HIS_KIN"/>
    <property type="match status" value="1"/>
</dbReference>
<dbReference type="PROSITE" id="PS50112">
    <property type="entry name" value="PAS"/>
    <property type="match status" value="3"/>
</dbReference>
<dbReference type="SUPFAM" id="SSF55874">
    <property type="entry name" value="ATPase domain of HSP90 chaperone/DNA topoisomerase II/histidine kinase"/>
    <property type="match status" value="1"/>
</dbReference>
<dbReference type="InterPro" id="IPR003594">
    <property type="entry name" value="HATPase_dom"/>
</dbReference>
<dbReference type="GO" id="GO:0005524">
    <property type="term" value="F:ATP binding"/>
    <property type="evidence" value="ECO:0007669"/>
    <property type="project" value="UniProtKB-KW"/>
</dbReference>
<comment type="caution">
    <text evidence="13">The sequence shown here is derived from an EMBL/GenBank/DDBJ whole genome shotgun (WGS) entry which is preliminary data.</text>
</comment>
<evidence type="ECO:0000259" key="11">
    <source>
        <dbReference type="PROSITE" id="PS50112"/>
    </source>
</evidence>
<keyword evidence="9" id="KW-0472">Membrane</keyword>
<dbReference type="Pfam" id="PF13185">
    <property type="entry name" value="GAF_2"/>
    <property type="match status" value="4"/>
</dbReference>
<evidence type="ECO:0000256" key="3">
    <source>
        <dbReference type="ARBA" id="ARBA00022553"/>
    </source>
</evidence>
<comment type="catalytic activity">
    <reaction evidence="1">
        <text>ATP + protein L-histidine = ADP + protein N-phospho-L-histidine.</text>
        <dbReference type="EC" id="2.7.13.3"/>
    </reaction>
</comment>
<dbReference type="SMART" id="SM00065">
    <property type="entry name" value="GAF"/>
    <property type="match status" value="4"/>
</dbReference>
<dbReference type="SMART" id="SM00091">
    <property type="entry name" value="PAS"/>
    <property type="match status" value="3"/>
</dbReference>
<reference evidence="13" key="1">
    <citation type="submission" date="2020-07" db="EMBL/GenBank/DDBJ databases">
        <title>Huge and variable diversity of episymbiotic CPR bacteria and DPANN archaea in groundwater ecosystems.</title>
        <authorList>
            <person name="He C.Y."/>
            <person name="Keren R."/>
            <person name="Whittaker M."/>
            <person name="Farag I.F."/>
            <person name="Doudna J."/>
            <person name="Cate J.H.D."/>
            <person name="Banfield J.F."/>
        </authorList>
    </citation>
    <scope>NUCLEOTIDE SEQUENCE</scope>
    <source>
        <strain evidence="13">NC_groundwater_763_Ag_S-0.2um_68_21</strain>
    </source>
</reference>
<dbReference type="Proteomes" id="UP000782312">
    <property type="component" value="Unassembled WGS sequence"/>
</dbReference>
<proteinExistence type="predicted"/>
<dbReference type="Gene3D" id="3.30.450.20">
    <property type="entry name" value="PAS domain"/>
    <property type="match status" value="3"/>
</dbReference>
<keyword evidence="5" id="KW-0547">Nucleotide-binding</keyword>
<dbReference type="SUPFAM" id="SSF55785">
    <property type="entry name" value="PYP-like sensor domain (PAS domain)"/>
    <property type="match status" value="3"/>
</dbReference>
<evidence type="ECO:0000313" key="13">
    <source>
        <dbReference type="EMBL" id="MBI3129491.1"/>
    </source>
</evidence>
<organism evidence="13 14">
    <name type="scientific">Tectimicrobiota bacterium</name>
    <dbReference type="NCBI Taxonomy" id="2528274"/>
    <lineage>
        <taxon>Bacteria</taxon>
        <taxon>Pseudomonadati</taxon>
        <taxon>Nitrospinota/Tectimicrobiota group</taxon>
        <taxon>Candidatus Tectimicrobiota</taxon>
    </lineage>
</organism>
<dbReference type="InterPro" id="IPR036097">
    <property type="entry name" value="HisK_dim/P_sf"/>
</dbReference>
<feature type="domain" description="PAS" evidence="11">
    <location>
        <begin position="276"/>
        <end position="322"/>
    </location>
</feature>
<evidence type="ECO:0000259" key="10">
    <source>
        <dbReference type="PROSITE" id="PS50109"/>
    </source>
</evidence>
<dbReference type="SMART" id="SM00388">
    <property type="entry name" value="HisKA"/>
    <property type="match status" value="1"/>
</dbReference>
<dbReference type="InterPro" id="IPR000700">
    <property type="entry name" value="PAS-assoc_C"/>
</dbReference>
<dbReference type="InterPro" id="IPR013656">
    <property type="entry name" value="PAS_4"/>
</dbReference>
<dbReference type="Pfam" id="PF00512">
    <property type="entry name" value="HisKA"/>
    <property type="match status" value="1"/>
</dbReference>